<comment type="catalytic activity">
    <reaction evidence="3">
        <text>glutathione + H2O = L-cysteinylglycine + L-glutamate</text>
        <dbReference type="Rhea" id="RHEA:28807"/>
        <dbReference type="ChEBI" id="CHEBI:15377"/>
        <dbReference type="ChEBI" id="CHEBI:29985"/>
        <dbReference type="ChEBI" id="CHEBI:57925"/>
        <dbReference type="ChEBI" id="CHEBI:61694"/>
        <dbReference type="EC" id="3.4.19.13"/>
    </reaction>
</comment>
<feature type="compositionally biased region" description="Basic and acidic residues" evidence="5">
    <location>
        <begin position="159"/>
        <end position="183"/>
    </location>
</feature>
<name>A0AAF0ED59_9BASI</name>
<evidence type="ECO:0000256" key="2">
    <source>
        <dbReference type="PIRSR" id="PIRSR600101-2"/>
    </source>
</evidence>
<feature type="compositionally biased region" description="Pro residues" evidence="5">
    <location>
        <begin position="1"/>
        <end position="13"/>
    </location>
</feature>
<feature type="binding site" evidence="2">
    <location>
        <begin position="847"/>
        <end position="849"/>
    </location>
    <ligand>
        <name>L-glutamate</name>
        <dbReference type="ChEBI" id="CHEBI:29985"/>
    </ligand>
</feature>
<gene>
    <name evidence="6" type="ORF">MEQU1_001491</name>
</gene>
<dbReference type="EC" id="3.4.19.13" evidence="3"/>
<feature type="binding site" evidence="2">
    <location>
        <position position="922"/>
    </location>
    <ligand>
        <name>L-glutamate</name>
        <dbReference type="ChEBI" id="CHEBI:29985"/>
    </ligand>
</feature>
<dbReference type="Gene3D" id="1.10.246.130">
    <property type="match status" value="1"/>
</dbReference>
<comment type="function">
    <text evidence="3">Cleaves the gamma-glutamyl peptide bond of glutathione and glutathione conjugates.</text>
</comment>
<dbReference type="Proteomes" id="UP001214415">
    <property type="component" value="Chromosome 3"/>
</dbReference>
<dbReference type="InterPro" id="IPR043138">
    <property type="entry name" value="GGT_lsub"/>
</dbReference>
<reference evidence="6" key="1">
    <citation type="submission" date="2023-03" db="EMBL/GenBank/DDBJ databases">
        <title>Mating type loci evolution in Malassezia.</title>
        <authorList>
            <person name="Coelho M.A."/>
        </authorList>
    </citation>
    <scope>NUCLEOTIDE SEQUENCE</scope>
    <source>
        <strain evidence="6">CBS 12830</strain>
    </source>
</reference>
<dbReference type="GO" id="GO:0005886">
    <property type="term" value="C:plasma membrane"/>
    <property type="evidence" value="ECO:0007669"/>
    <property type="project" value="TreeGrafter"/>
</dbReference>
<dbReference type="GO" id="GO:0036374">
    <property type="term" value="F:glutathione hydrolase activity"/>
    <property type="evidence" value="ECO:0007669"/>
    <property type="project" value="UniProtKB-UniRule"/>
</dbReference>
<evidence type="ECO:0000313" key="6">
    <source>
        <dbReference type="EMBL" id="WFD22814.1"/>
    </source>
</evidence>
<organism evidence="6 7">
    <name type="scientific">Malassezia equina</name>
    <dbReference type="NCBI Taxonomy" id="1381935"/>
    <lineage>
        <taxon>Eukaryota</taxon>
        <taxon>Fungi</taxon>
        <taxon>Dikarya</taxon>
        <taxon>Basidiomycota</taxon>
        <taxon>Ustilaginomycotina</taxon>
        <taxon>Malasseziomycetes</taxon>
        <taxon>Malasseziales</taxon>
        <taxon>Malasseziaceae</taxon>
        <taxon>Malassezia</taxon>
    </lineage>
</organism>
<dbReference type="GO" id="GO:0103068">
    <property type="term" value="F:leukotriene C4 gamma-glutamyl transferase activity"/>
    <property type="evidence" value="ECO:0007669"/>
    <property type="project" value="UniProtKB-EC"/>
</dbReference>
<dbReference type="PANTHER" id="PTHR11686:SF62">
    <property type="entry name" value="GLUTATHIONE HYDROLASE"/>
    <property type="match status" value="1"/>
</dbReference>
<keyword evidence="4" id="KW-0175">Coiled coil</keyword>
<feature type="compositionally biased region" description="Basic residues" evidence="5">
    <location>
        <begin position="14"/>
        <end position="24"/>
    </location>
</feature>
<dbReference type="PANTHER" id="PTHR11686">
    <property type="entry name" value="GAMMA GLUTAMYL TRANSPEPTIDASE"/>
    <property type="match status" value="1"/>
</dbReference>
<evidence type="ECO:0000256" key="5">
    <source>
        <dbReference type="SAM" id="MobiDB-lite"/>
    </source>
</evidence>
<evidence type="ECO:0000256" key="1">
    <source>
        <dbReference type="PIRSR" id="PIRSR600101-1"/>
    </source>
</evidence>
<keyword evidence="3" id="KW-0808">Transferase</keyword>
<dbReference type="EC" id="2.3.2.2" evidence="3"/>
<keyword evidence="3" id="KW-0378">Hydrolase</keyword>
<feature type="binding site" evidence="2">
    <location>
        <position position="555"/>
    </location>
    <ligand>
        <name>L-glutamate</name>
        <dbReference type="ChEBI" id="CHEBI:29985"/>
    </ligand>
</feature>
<sequence length="1030" mass="112931">MSAADNPPPPPPRSRARGANKRSSRKEPPRVEEKEVFADAVATDDTAEPSAPGGFQLDEASAPEVADTSAVGENQAEAEMFDKAEPADEKAELAATSEPADTALHEQLASRDDEIMQLRKELQDAISARNDVADAHADWLKEREELKGQKEELEQLLAQERERADSAEERIRDLRRTNEESRRAIMRLQQARPSTPRTDSDTSERSARRTSAILGPFTAKTLSSTMEGDAEPEHKGLRDLQLVSPPQAPTDSFSPVLGSKIEEEHTEEEAEAEAAPVPKDGSEEGSQQTGLTGLFPSSLLRPPFHLLRKSGGTEFQTSPTLGTQDDGAALESLRTEHEKAQNQLASMHKEVLALQDQLLESREAQQASESLIKSLREYIVNAEKSGKREVPAPPASAAEATMEPVTSEAPAAPTADITESIAATDASPPLSTAVALLLGLGWLRAWLAPSDATLIQPSEVPVYMRAASQGYEPYYNLTGRRGAVACEVDVCSNAGAYILEKGGSAADAVRTNRLTKIIAAVSCVGVISAFHSGIGGGGFALIKTRGNEPVMLDYRETAPGAAHRDMFVGLPADASLWGGLAVAVPGEVRGWEQLHRLYGRLPWADILEPAIYIAKHGFRVPSELYNKMKLVEDRLCQASRLAQIYCPGGRIWQQGELLRREDLGKTLQRIAQEGADAFYTGSIAQNTVDTVRASGGIVTLEDLRRFQVLVRDAHAIEYRGKYRVWTTGAPSSGAVLLSILKTMEHFPDEPYDLDDVLHTHRLIEATKFSYGERSMFGDPAYVKNVSKLEALAIQEDIGRARYERIWDDGVHPVEDYNPEHFLSKDDHGTSHVSAVDDHGMAISITTTVNGYWGSALVTPDGILLNNDMDDFSSPDRSNLFGYVPTPANYIAPYKRPLSSMCPFMVEHQQTGEMELVAGSAGGSRIITANLLMAYTFMSYHGNVSMQDVINRPRWHDQIQPEWTMFERPLDRWPEFPGYNNDTVRALKRLGHVPVYMEPGTSTSQAIQRAPMGHFQTASEPRQWEARGAAI</sequence>
<feature type="active site" description="Nucleophile" evidence="1">
    <location>
        <position position="829"/>
    </location>
</feature>
<dbReference type="Pfam" id="PF01019">
    <property type="entry name" value="G_glu_transpept"/>
    <property type="match status" value="1"/>
</dbReference>
<feature type="binding site" evidence="2">
    <location>
        <position position="870"/>
    </location>
    <ligand>
        <name>L-glutamate</name>
        <dbReference type="ChEBI" id="CHEBI:29985"/>
    </ligand>
</feature>
<feature type="region of interest" description="Disordered" evidence="5">
    <location>
        <begin position="385"/>
        <end position="407"/>
    </location>
</feature>
<evidence type="ECO:0000313" key="7">
    <source>
        <dbReference type="Proteomes" id="UP001214415"/>
    </source>
</evidence>
<keyword evidence="3" id="KW-0012">Acyltransferase</keyword>
<dbReference type="InterPro" id="IPR043137">
    <property type="entry name" value="GGT_ssub_C"/>
</dbReference>
<feature type="compositionally biased region" description="Polar residues" evidence="5">
    <location>
        <begin position="313"/>
        <end position="323"/>
    </location>
</feature>
<feature type="compositionally biased region" description="Basic and acidic residues" evidence="5">
    <location>
        <begin position="25"/>
        <end position="37"/>
    </location>
</feature>
<accession>A0AAF0ED59</accession>
<comment type="catalytic activity">
    <reaction evidence="3">
        <text>an S-substituted glutathione + H2O = an S-substituted L-cysteinylglycine + L-glutamate</text>
        <dbReference type="Rhea" id="RHEA:59468"/>
        <dbReference type="ChEBI" id="CHEBI:15377"/>
        <dbReference type="ChEBI" id="CHEBI:29985"/>
        <dbReference type="ChEBI" id="CHEBI:90779"/>
        <dbReference type="ChEBI" id="CHEBI:143103"/>
        <dbReference type="EC" id="3.4.19.13"/>
    </reaction>
</comment>
<evidence type="ECO:0000256" key="4">
    <source>
        <dbReference type="SAM" id="Coils"/>
    </source>
</evidence>
<dbReference type="InterPro" id="IPR029055">
    <property type="entry name" value="Ntn_hydrolases_N"/>
</dbReference>
<feature type="compositionally biased region" description="Basic and acidic residues" evidence="5">
    <location>
        <begin position="198"/>
        <end position="207"/>
    </location>
</feature>
<evidence type="ECO:0000256" key="3">
    <source>
        <dbReference type="RuleBase" id="RU368068"/>
    </source>
</evidence>
<dbReference type="Gene3D" id="3.60.20.40">
    <property type="match status" value="1"/>
</dbReference>
<comment type="catalytic activity">
    <reaction evidence="3">
        <text>an N-terminal (5-L-glutamyl)-[peptide] + an alpha-amino acid = 5-L-glutamyl amino acid + an N-terminal L-alpha-aminoacyl-[peptide]</text>
        <dbReference type="Rhea" id="RHEA:23904"/>
        <dbReference type="Rhea" id="RHEA-COMP:9780"/>
        <dbReference type="Rhea" id="RHEA-COMP:9795"/>
        <dbReference type="ChEBI" id="CHEBI:77644"/>
        <dbReference type="ChEBI" id="CHEBI:78597"/>
        <dbReference type="ChEBI" id="CHEBI:78599"/>
        <dbReference type="ChEBI" id="CHEBI:78608"/>
        <dbReference type="EC" id="2.3.2.2"/>
    </reaction>
</comment>
<dbReference type="InterPro" id="IPR000101">
    <property type="entry name" value="GGT_peptidase"/>
</dbReference>
<feature type="coiled-coil region" evidence="4">
    <location>
        <begin position="330"/>
        <end position="357"/>
    </location>
</feature>
<proteinExistence type="predicted"/>
<feature type="binding site" evidence="2">
    <location>
        <begin position="898"/>
        <end position="899"/>
    </location>
    <ligand>
        <name>L-glutamate</name>
        <dbReference type="ChEBI" id="CHEBI:29985"/>
    </ligand>
</feature>
<protein>
    <recommendedName>
        <fullName evidence="3">Glutathione hydrolase</fullName>
        <ecNumber evidence="3">2.3.2.2</ecNumber>
        <ecNumber evidence="3">3.4.19.13</ecNumber>
    </recommendedName>
    <alternativeName>
        <fullName evidence="3">Gamma-glutamyltransferase</fullName>
    </alternativeName>
    <alternativeName>
        <fullName evidence="3">Gamma-glutamyltranspeptidase</fullName>
    </alternativeName>
</protein>
<comment type="pathway">
    <text evidence="3">Sulfur metabolism; glutathione metabolism.</text>
</comment>
<feature type="region of interest" description="Disordered" evidence="5">
    <location>
        <begin position="1"/>
        <end position="101"/>
    </location>
</feature>
<dbReference type="PRINTS" id="PR01210">
    <property type="entry name" value="GGTRANSPTASE"/>
</dbReference>
<feature type="compositionally biased region" description="Basic and acidic residues" evidence="5">
    <location>
        <begin position="80"/>
        <end position="92"/>
    </location>
</feature>
<feature type="region of interest" description="Disordered" evidence="5">
    <location>
        <begin position="159"/>
        <end position="325"/>
    </location>
</feature>
<dbReference type="GO" id="GO:0006751">
    <property type="term" value="P:glutathione catabolic process"/>
    <property type="evidence" value="ECO:0007669"/>
    <property type="project" value="UniProtKB-UniRule"/>
</dbReference>
<dbReference type="AlphaFoldDB" id="A0AAF0ED59"/>
<dbReference type="EMBL" id="CP119902">
    <property type="protein sequence ID" value="WFD22814.1"/>
    <property type="molecule type" value="Genomic_DNA"/>
</dbReference>
<keyword evidence="7" id="KW-1185">Reference proteome</keyword>
<dbReference type="SUPFAM" id="SSF56235">
    <property type="entry name" value="N-terminal nucleophile aminohydrolases (Ntn hydrolases)"/>
    <property type="match status" value="1"/>
</dbReference>